<organism evidence="2 3">
    <name type="scientific">Branchiostoma belcheri</name>
    <name type="common">Amphioxus</name>
    <dbReference type="NCBI Taxonomy" id="7741"/>
    <lineage>
        <taxon>Eukaryota</taxon>
        <taxon>Metazoa</taxon>
        <taxon>Chordata</taxon>
        <taxon>Cephalochordata</taxon>
        <taxon>Leptocardii</taxon>
        <taxon>Amphioxiformes</taxon>
        <taxon>Branchiostomatidae</taxon>
        <taxon>Branchiostoma</taxon>
    </lineage>
</organism>
<accession>A0A6P4ZQR5</accession>
<reference evidence="3" key="1">
    <citation type="submission" date="2025-08" db="UniProtKB">
        <authorList>
            <consortium name="RefSeq"/>
        </authorList>
    </citation>
    <scope>IDENTIFICATION</scope>
    <source>
        <tissue evidence="3">Gonad</tissue>
    </source>
</reference>
<feature type="chain" id="PRO_5028235784" evidence="1">
    <location>
        <begin position="25"/>
        <end position="168"/>
    </location>
</feature>
<evidence type="ECO:0000313" key="3">
    <source>
        <dbReference type="RefSeq" id="XP_019631981.1"/>
    </source>
</evidence>
<dbReference type="AlphaFoldDB" id="A0A6P4ZQR5"/>
<evidence type="ECO:0000313" key="2">
    <source>
        <dbReference type="Proteomes" id="UP000515135"/>
    </source>
</evidence>
<feature type="signal peptide" evidence="1">
    <location>
        <begin position="1"/>
        <end position="24"/>
    </location>
</feature>
<dbReference type="OrthoDB" id="10286128at2759"/>
<sequence>MAPKRTWTVVICVLLLTLSPLGTSKPLWCVEPYVIMHSFGLPDVVEPDNTGHDCPPLYSLFGNDCFRFVTPGSYHNHVEVPFASAKADCESVNATAVELVDLLYPNAQKVTQIALHKYEGRRELIMDDNSCVTRAYNQESGQWILCSGICQKNINKVYICTCPALIVT</sequence>
<dbReference type="KEGG" id="bbel:109475665"/>
<dbReference type="GeneID" id="109475665"/>
<dbReference type="Proteomes" id="UP000515135">
    <property type="component" value="Unplaced"/>
</dbReference>
<keyword evidence="1" id="KW-0732">Signal</keyword>
<gene>
    <name evidence="3" type="primary">LOC109475665</name>
</gene>
<name>A0A6P4ZQR5_BRABE</name>
<dbReference type="RefSeq" id="XP_019631981.1">
    <property type="nucleotide sequence ID" value="XM_019776422.1"/>
</dbReference>
<proteinExistence type="predicted"/>
<keyword evidence="2" id="KW-1185">Reference proteome</keyword>
<protein>
    <submittedName>
        <fullName evidence="3">Uncharacterized protein LOC109475665</fullName>
    </submittedName>
</protein>
<evidence type="ECO:0000256" key="1">
    <source>
        <dbReference type="SAM" id="SignalP"/>
    </source>
</evidence>